<evidence type="ECO:0000256" key="2">
    <source>
        <dbReference type="ARBA" id="ARBA00022771"/>
    </source>
</evidence>
<evidence type="ECO:0000256" key="5">
    <source>
        <dbReference type="ARBA" id="ARBA00023125"/>
    </source>
</evidence>
<dbReference type="PROSITE" id="PS50884">
    <property type="entry name" value="ZF_DOF_2"/>
    <property type="match status" value="1"/>
</dbReference>
<dbReference type="GO" id="GO:0003677">
    <property type="term" value="F:DNA binding"/>
    <property type="evidence" value="ECO:0007669"/>
    <property type="project" value="UniProtKB-UniRule"/>
</dbReference>
<dbReference type="GO" id="GO:0003700">
    <property type="term" value="F:DNA-binding transcription factor activity"/>
    <property type="evidence" value="ECO:0007669"/>
    <property type="project" value="UniProtKB-UniRule"/>
</dbReference>
<dbReference type="PANTHER" id="PTHR31992">
    <property type="entry name" value="DOF ZINC FINGER PROTEIN DOF1.4-RELATED"/>
    <property type="match status" value="1"/>
</dbReference>
<evidence type="ECO:0000256" key="8">
    <source>
        <dbReference type="PROSITE-ProRule" id="PRU00071"/>
    </source>
</evidence>
<evidence type="ECO:0000259" key="11">
    <source>
        <dbReference type="PROSITE" id="PS50884"/>
    </source>
</evidence>
<reference evidence="12 13" key="1">
    <citation type="submission" date="2020-08" db="EMBL/GenBank/DDBJ databases">
        <title>Plant Genome Project.</title>
        <authorList>
            <person name="Zhang R.-G."/>
        </authorList>
    </citation>
    <scope>NUCLEOTIDE SEQUENCE [LARGE SCALE GENOMIC DNA]</scope>
    <source>
        <tissue evidence="12">Rhizome</tissue>
    </source>
</reference>
<keyword evidence="13" id="KW-1185">Reference proteome</keyword>
<gene>
    <name evidence="12" type="ORF">ZIOFF_035856</name>
</gene>
<comment type="caution">
    <text evidence="12">The sequence shown here is derived from an EMBL/GenBank/DDBJ whole genome shotgun (WGS) entry which is preliminary data.</text>
</comment>
<keyword evidence="1 9" id="KW-0479">Metal-binding</keyword>
<dbReference type="GO" id="GO:0005634">
    <property type="term" value="C:nucleus"/>
    <property type="evidence" value="ECO:0007669"/>
    <property type="project" value="UniProtKB-SubCell"/>
</dbReference>
<dbReference type="AlphaFoldDB" id="A0A8J5GAD3"/>
<keyword evidence="4 9" id="KW-0805">Transcription regulation</keyword>
<dbReference type="InterPro" id="IPR045174">
    <property type="entry name" value="Dof"/>
</dbReference>
<evidence type="ECO:0000256" key="3">
    <source>
        <dbReference type="ARBA" id="ARBA00022833"/>
    </source>
</evidence>
<keyword evidence="6 9" id="KW-0804">Transcription</keyword>
<evidence type="ECO:0000256" key="7">
    <source>
        <dbReference type="ARBA" id="ARBA00023242"/>
    </source>
</evidence>
<dbReference type="EMBL" id="JACMSC010000010">
    <property type="protein sequence ID" value="KAG6503541.1"/>
    <property type="molecule type" value="Genomic_DNA"/>
</dbReference>
<keyword evidence="2 8" id="KW-0863">Zinc-finger</keyword>
<feature type="domain" description="Dof-type" evidence="11">
    <location>
        <begin position="111"/>
        <end position="165"/>
    </location>
</feature>
<evidence type="ECO:0000256" key="10">
    <source>
        <dbReference type="SAM" id="MobiDB-lite"/>
    </source>
</evidence>
<dbReference type="Proteomes" id="UP000734854">
    <property type="component" value="Unassembled WGS sequence"/>
</dbReference>
<proteinExistence type="predicted"/>
<keyword evidence="3 9" id="KW-0862">Zinc</keyword>
<feature type="region of interest" description="Disordered" evidence="10">
    <location>
        <begin position="161"/>
        <end position="195"/>
    </location>
</feature>
<dbReference type="PROSITE" id="PS01361">
    <property type="entry name" value="ZF_DOF_1"/>
    <property type="match status" value="1"/>
</dbReference>
<comment type="subcellular location">
    <subcellularLocation>
        <location evidence="8 9">Nucleus</location>
    </subcellularLocation>
</comment>
<evidence type="ECO:0000256" key="6">
    <source>
        <dbReference type="ARBA" id="ARBA00023163"/>
    </source>
</evidence>
<protein>
    <recommendedName>
        <fullName evidence="9">Dof zinc finger protein</fullName>
    </recommendedName>
</protein>
<evidence type="ECO:0000313" key="12">
    <source>
        <dbReference type="EMBL" id="KAG6503541.1"/>
    </source>
</evidence>
<dbReference type="GO" id="GO:0008270">
    <property type="term" value="F:zinc ion binding"/>
    <property type="evidence" value="ECO:0007669"/>
    <property type="project" value="UniProtKB-KW"/>
</dbReference>
<dbReference type="PANTHER" id="PTHR31992:SF334">
    <property type="entry name" value="DOF ZINC FINGER PROTEIN"/>
    <property type="match status" value="1"/>
</dbReference>
<dbReference type="InterPro" id="IPR003851">
    <property type="entry name" value="Znf_Dof"/>
</dbReference>
<comment type="function">
    <text evidence="9">Transcription factor that binds specifically to a 5'-AA[AG]G-3' consensus core sequence.</text>
</comment>
<keyword evidence="5 8" id="KW-0238">DNA-binding</keyword>
<name>A0A8J5GAD3_ZINOF</name>
<dbReference type="Pfam" id="PF02701">
    <property type="entry name" value="Zn_ribbon_Dof"/>
    <property type="match status" value="1"/>
</dbReference>
<evidence type="ECO:0000256" key="4">
    <source>
        <dbReference type="ARBA" id="ARBA00023015"/>
    </source>
</evidence>
<evidence type="ECO:0000313" key="13">
    <source>
        <dbReference type="Proteomes" id="UP000734854"/>
    </source>
</evidence>
<sequence length="317" mass="35391">MPMHYAYAFMWWHERRWAKVKEGPKRYCSTTRHPWVPLLHRSLPSLSLCSFHEVVGDAHGVFLPMPSRRASHKNASEANMGGYELEGMLDLLQEQQPEARKLLRPRPEQALKCPRCASTNTKFCYYNNYSLSQPRYFCKGCRRYWTQGGSLRNVPVGGGCRKNKRCSGSSSFSSKMTKTQPPPPPPPQQQDHHAPLPLLSSDLTLAFTHSFLDPMPSLPTSCTNHGFVDLMSNELYHYGGFGSSSSNGNNTNVSGEGVEGAERQVLLPWHELQGVESSVQVSAPPSWHGLINGSLMAGARVNDMASSALGEYHYAFF</sequence>
<accession>A0A8J5GAD3</accession>
<evidence type="ECO:0000256" key="9">
    <source>
        <dbReference type="RuleBase" id="RU369094"/>
    </source>
</evidence>
<keyword evidence="7 8" id="KW-0539">Nucleus</keyword>
<organism evidence="12 13">
    <name type="scientific">Zingiber officinale</name>
    <name type="common">Ginger</name>
    <name type="synonym">Amomum zingiber</name>
    <dbReference type="NCBI Taxonomy" id="94328"/>
    <lineage>
        <taxon>Eukaryota</taxon>
        <taxon>Viridiplantae</taxon>
        <taxon>Streptophyta</taxon>
        <taxon>Embryophyta</taxon>
        <taxon>Tracheophyta</taxon>
        <taxon>Spermatophyta</taxon>
        <taxon>Magnoliopsida</taxon>
        <taxon>Liliopsida</taxon>
        <taxon>Zingiberales</taxon>
        <taxon>Zingiberaceae</taxon>
        <taxon>Zingiber</taxon>
    </lineage>
</organism>
<evidence type="ECO:0000256" key="1">
    <source>
        <dbReference type="ARBA" id="ARBA00022723"/>
    </source>
</evidence>